<evidence type="ECO:0000313" key="4">
    <source>
        <dbReference type="Proteomes" id="UP000030652"/>
    </source>
</evidence>
<feature type="transmembrane region" description="Helical" evidence="1">
    <location>
        <begin position="84"/>
        <end position="107"/>
    </location>
</feature>
<feature type="transmembrane region" description="Helical" evidence="1">
    <location>
        <begin position="54"/>
        <end position="72"/>
    </location>
</feature>
<dbReference type="GO" id="GO:0004175">
    <property type="term" value="F:endopeptidase activity"/>
    <property type="evidence" value="ECO:0007669"/>
    <property type="project" value="UniProtKB-ARBA"/>
</dbReference>
<dbReference type="Proteomes" id="UP000030652">
    <property type="component" value="Unassembled WGS sequence"/>
</dbReference>
<dbReference type="eggNOG" id="COG1266">
    <property type="taxonomic scope" value="Bacteria"/>
</dbReference>
<feature type="transmembrane region" description="Helical" evidence="1">
    <location>
        <begin position="15"/>
        <end position="34"/>
    </location>
</feature>
<evidence type="ECO:0000313" key="3">
    <source>
        <dbReference type="EMBL" id="KHE90365.1"/>
    </source>
</evidence>
<proteinExistence type="predicted"/>
<dbReference type="GO" id="GO:0080120">
    <property type="term" value="P:CAAX-box protein maturation"/>
    <property type="evidence" value="ECO:0007669"/>
    <property type="project" value="UniProtKB-ARBA"/>
</dbReference>
<name>A0A0B0EI72_9BACT</name>
<evidence type="ECO:0000259" key="2">
    <source>
        <dbReference type="Pfam" id="PF02517"/>
    </source>
</evidence>
<protein>
    <recommendedName>
        <fullName evidence="2">CAAX prenyl protease 2/Lysostaphin resistance protein A-like domain-containing protein</fullName>
    </recommendedName>
</protein>
<feature type="transmembrane region" description="Helical" evidence="1">
    <location>
        <begin position="194"/>
        <end position="218"/>
    </location>
</feature>
<keyword evidence="1" id="KW-0812">Transmembrane</keyword>
<feature type="transmembrane region" description="Helical" evidence="1">
    <location>
        <begin position="127"/>
        <end position="153"/>
    </location>
</feature>
<feature type="transmembrane region" description="Helical" evidence="1">
    <location>
        <begin position="162"/>
        <end position="182"/>
    </location>
</feature>
<dbReference type="EMBL" id="JRYO01000265">
    <property type="protein sequence ID" value="KHE90365.1"/>
    <property type="molecule type" value="Genomic_DNA"/>
</dbReference>
<reference evidence="3 4" key="1">
    <citation type="submission" date="2014-10" db="EMBL/GenBank/DDBJ databases">
        <title>Draft genome of anammox bacterium scalindua brodae, obtained using differential coverage binning of sequence data from two enrichment reactors.</title>
        <authorList>
            <person name="Speth D.R."/>
            <person name="Russ L."/>
            <person name="Kartal B."/>
            <person name="Op den Camp H.J."/>
            <person name="Dutilh B.E."/>
            <person name="Jetten M.S."/>
        </authorList>
    </citation>
    <scope>NUCLEOTIDE SEQUENCE [LARGE SCALE GENOMIC DNA]</scope>
    <source>
        <strain evidence="3">RU1</strain>
    </source>
</reference>
<accession>A0A0B0EI72</accession>
<comment type="caution">
    <text evidence="3">The sequence shown here is derived from an EMBL/GenBank/DDBJ whole genome shotgun (WGS) entry which is preliminary data.</text>
</comment>
<organism evidence="3 4">
    <name type="scientific">Candidatus Scalindua brodae</name>
    <dbReference type="NCBI Taxonomy" id="237368"/>
    <lineage>
        <taxon>Bacteria</taxon>
        <taxon>Pseudomonadati</taxon>
        <taxon>Planctomycetota</taxon>
        <taxon>Candidatus Brocadiia</taxon>
        <taxon>Candidatus Brocadiales</taxon>
        <taxon>Candidatus Scalinduaceae</taxon>
        <taxon>Candidatus Scalindua</taxon>
    </lineage>
</organism>
<gene>
    <name evidence="3" type="ORF">SCABRO_03860</name>
</gene>
<dbReference type="Pfam" id="PF02517">
    <property type="entry name" value="Rce1-like"/>
    <property type="match status" value="1"/>
</dbReference>
<keyword evidence="1" id="KW-1133">Transmembrane helix</keyword>
<keyword evidence="1" id="KW-0472">Membrane</keyword>
<sequence length="233" mass="26426">MNDYLTRSRNLPKSFLFILPLLVFYEIGIVLYGAETKNTADVIVKKPFEFFGDSATLVFNSLIIIISLYSIFYIERKNRLSCRIFIPMLFESAAYGFSLGYVILFFVHGYLPFDITNSYVQNFIKGIIISFGAGIYEEILFRMLLLSIIYFIIVKALRINPAIGSLCSILICAFIFSIMHHIGPSGDSFSISRFSFRLVAGIILSAIFIFRGLGIAVYTHAIYDILVIQNAYT</sequence>
<dbReference type="InterPro" id="IPR003675">
    <property type="entry name" value="Rce1/LyrA-like_dom"/>
</dbReference>
<dbReference type="AlphaFoldDB" id="A0A0B0EI72"/>
<feature type="domain" description="CAAX prenyl protease 2/Lysostaphin resistance protein A-like" evidence="2">
    <location>
        <begin position="123"/>
        <end position="225"/>
    </location>
</feature>
<evidence type="ECO:0000256" key="1">
    <source>
        <dbReference type="SAM" id="Phobius"/>
    </source>
</evidence>